<dbReference type="InterPro" id="IPR003034">
    <property type="entry name" value="SAP_dom"/>
</dbReference>
<evidence type="ECO:0000313" key="6">
    <source>
        <dbReference type="EMBL" id="ASH98052.1"/>
    </source>
</evidence>
<feature type="compositionally biased region" description="Acidic residues" evidence="1">
    <location>
        <begin position="199"/>
        <end position="212"/>
    </location>
</feature>
<evidence type="ECO:0000256" key="1">
    <source>
        <dbReference type="SAM" id="MobiDB-lite"/>
    </source>
</evidence>
<evidence type="ECO:0000313" key="8">
    <source>
        <dbReference type="EMBL" id="ASH98239.1"/>
    </source>
</evidence>
<feature type="region of interest" description="Disordered" evidence="1">
    <location>
        <begin position="380"/>
        <end position="424"/>
    </location>
</feature>
<dbReference type="EMBL" id="MF033604">
    <property type="protein sequence ID" value="ASH97949.1"/>
    <property type="molecule type" value="Genomic_DNA"/>
</dbReference>
<dbReference type="EMBL" id="MF004271">
    <property type="protein sequence ID" value="ASH97741.1"/>
    <property type="molecule type" value="Genomic_DNA"/>
</dbReference>
<dbReference type="Gene3D" id="1.10.720.30">
    <property type="entry name" value="SAP domain"/>
    <property type="match status" value="1"/>
</dbReference>
<dbReference type="EMBL" id="MF038789">
    <property type="protein sequence ID" value="ASH98052.1"/>
    <property type="molecule type" value="Genomic_DNA"/>
</dbReference>
<feature type="domain" description="SAP" evidence="2">
    <location>
        <begin position="432"/>
        <end position="466"/>
    </location>
</feature>
<dbReference type="Proteomes" id="UP000315372">
    <property type="component" value="Segment"/>
</dbReference>
<dbReference type="SMART" id="SM00513">
    <property type="entry name" value="SAP"/>
    <property type="match status" value="1"/>
</dbReference>
<proteinExistence type="predicted"/>
<dbReference type="InterPro" id="IPR036361">
    <property type="entry name" value="SAP_dom_sf"/>
</dbReference>
<feature type="compositionally biased region" description="Low complexity" evidence="1">
    <location>
        <begin position="233"/>
        <end position="244"/>
    </location>
</feature>
<sequence length="562" mass="62327">MQVYSPSKISQQLETFLNSVANGLGHTMSHAMSQTFSETVVAPVAKKAPKASFLAAAQAAIQAEDKVSKPKKVKKTKSSADAAPNRVKKVKAPKEDTVVSEPEPVEEAVVDPAQQQEEQQPEEAVVDPAQQQEEQQPEEAVVDPAQQQEEQQPEEAVVDPAQQQEEQQPEEAVVDPAQQQEEQQPEEAVVDPAQQQEEQQPEEAVVEPEQPEQPERQQQEQPEEAEDAEQEPAEQQQEVEQPAAKPKKVRKTKTESEDKPKRVRKSSAKPEEETKISPIRVRQTKEFVISDSENEAPQEVQEPVKPKKGVRKTRAAPKAEGEDKPKRVRKSRAKPKPETKEVKKPKSKEFCTTDDSSDDYNEVKPSPAMIALMAVKEIPESEAVPDKSDSEAEAPVPAIVKKRRTPPKKAESSDDEKLDEATGDQVIDEDALSKLTIQTLKGMCKTRNLKISGNKAALVQRLIEADGIAHIIPTTATVVQKVKKTKRPAVFSKVDSELKLIPCPGREHMLMDEATGLVFLDEDPSTAVGFIEHGEVFGLDSEHMTVCKNMGIRYSWTEDYLC</sequence>
<feature type="region of interest" description="Disordered" evidence="1">
    <location>
        <begin position="66"/>
        <end position="363"/>
    </location>
</feature>
<reference evidence="3" key="1">
    <citation type="submission" date="2017-04" db="EMBL/GenBank/DDBJ databases">
        <title>Comparative genomics and virulence of Dutch common midwife toad ranaviruses.</title>
        <authorList>
            <person name="Saucedo B."/>
            <person name="Hughes J."/>
            <person name="Suarez N."/>
            <person name="Haenen O."/>
            <person name="van Beurden S.J."/>
        </authorList>
    </citation>
    <scope>NUCLEOTIDE SEQUENCE [LARGE SCALE GENOMIC DNA]</scope>
    <source>
        <strain evidence="4">Lv/2015/Netherlands/UU315092051</strain>
        <strain evidence="3">Pr/2011/Netherlands/UU3110504006</strain>
    </source>
</reference>
<evidence type="ECO:0000313" key="9">
    <source>
        <dbReference type="EMBL" id="ASH98344.1"/>
    </source>
</evidence>
<evidence type="ECO:0000313" key="7">
    <source>
        <dbReference type="EMBL" id="ASH98168.1"/>
    </source>
</evidence>
<dbReference type="EMBL" id="MF062694">
    <property type="protein sequence ID" value="ASH98239.1"/>
    <property type="molecule type" value="Genomic_DNA"/>
</dbReference>
<dbReference type="Proteomes" id="UP000315634">
    <property type="component" value="Segment"/>
</dbReference>
<evidence type="ECO:0000313" key="3">
    <source>
        <dbReference type="EMBL" id="ASH97741.1"/>
    </source>
</evidence>
<dbReference type="Proteomes" id="UP000318169">
    <property type="component" value="Segment"/>
</dbReference>
<dbReference type="EMBL" id="MF062695">
    <property type="protein sequence ID" value="ASH98344.1"/>
    <property type="molecule type" value="Genomic_DNA"/>
</dbReference>
<dbReference type="EMBL" id="MF004272">
    <property type="protein sequence ID" value="ASH97842.1"/>
    <property type="molecule type" value="Genomic_DNA"/>
</dbReference>
<protein>
    <recommendedName>
        <fullName evidence="2">SAP domain-containing protein</fullName>
    </recommendedName>
</protein>
<dbReference type="Proteomes" id="UP000320340">
    <property type="component" value="Segment"/>
</dbReference>
<evidence type="ECO:0000313" key="5">
    <source>
        <dbReference type="EMBL" id="ASH97949.1"/>
    </source>
</evidence>
<evidence type="ECO:0000313" key="11">
    <source>
        <dbReference type="EMBL" id="ASH98755.1"/>
    </source>
</evidence>
<dbReference type="EMBL" id="MF093732">
    <property type="protein sequence ID" value="ASH98465.1"/>
    <property type="molecule type" value="Genomic_DNA"/>
</dbReference>
<name>A0A2D0XKK7_9VIRU</name>
<dbReference type="Proteomes" id="UP000318090">
    <property type="component" value="Segment"/>
</dbReference>
<accession>A0A2D0XKK7</accession>
<dbReference type="EMBL" id="MF102030">
    <property type="protein sequence ID" value="ASH98755.1"/>
    <property type="molecule type" value="Genomic_DNA"/>
</dbReference>
<dbReference type="Proteomes" id="UP000320786">
    <property type="component" value="Segment"/>
</dbReference>
<dbReference type="EMBL" id="MF062693">
    <property type="protein sequence ID" value="ASH98168.1"/>
    <property type="molecule type" value="Genomic_DNA"/>
</dbReference>
<organism evidence="8">
    <name type="scientific">Common midwife toad virus</name>
    <dbReference type="NCBI Taxonomy" id="540070"/>
    <lineage>
        <taxon>Viruses</taxon>
        <taxon>Varidnaviria</taxon>
        <taxon>Bamfordvirae</taxon>
        <taxon>Nucleocytoviricota</taxon>
        <taxon>Megaviricetes</taxon>
        <taxon>Pimascovirales</taxon>
        <taxon>Pimascovirales incertae sedis</taxon>
        <taxon>Iridoviridae</taxon>
        <taxon>Alphairidovirinae</taxon>
        <taxon>Ranavirus</taxon>
        <taxon>Ranavirus alytes1</taxon>
    </lineage>
</organism>
<dbReference type="Proteomes" id="UP000316552">
    <property type="component" value="Segment"/>
</dbReference>
<evidence type="ECO:0000259" key="2">
    <source>
        <dbReference type="PROSITE" id="PS50800"/>
    </source>
</evidence>
<dbReference type="Proteomes" id="UP000318842">
    <property type="component" value="Genome"/>
</dbReference>
<reference evidence="8" key="2">
    <citation type="submission" date="2017-05" db="EMBL/GenBank/DDBJ databases">
        <title>Comparative genomics and virulence of Dutch common midwife toad ranaviruses.</title>
        <authorList>
            <person name="Saucedo B."/>
            <person name="Suarez N."/>
            <person name="Hughes J."/>
            <person name="van Beurden S.J."/>
        </authorList>
    </citation>
    <scope>NUCLEOTIDE SEQUENCE</scope>
    <source>
        <strain evidence="8">Lv/2013/Netherlands/UU3130829033</strain>
        <strain evidence="5">Pe/2011/Netherlands/UU3110810001</strain>
        <strain evidence="6">Pe/2011/Netherlands/UU3110920007</strain>
        <strain evidence="9">Pe/2014/Netherlands/UU3140624035</strain>
        <strain evidence="10">Pe/2014/Netherlands/UU3140708060</strain>
        <strain evidence="11">Pe/2015/Netherlands/UU3150902003</strain>
        <strain evidence="7">Pf/2011/Netherlands/UU3120627007</strain>
    </source>
</reference>
<feature type="compositionally biased region" description="Basic residues" evidence="1">
    <location>
        <begin position="306"/>
        <end position="315"/>
    </location>
</feature>
<feature type="compositionally biased region" description="Acidic residues" evidence="1">
    <location>
        <begin position="413"/>
        <end position="424"/>
    </location>
</feature>
<gene>
    <name evidence="8" type="primary">orf59R</name>
</gene>
<evidence type="ECO:0000313" key="4">
    <source>
        <dbReference type="EMBL" id="ASH97842.1"/>
    </source>
</evidence>
<dbReference type="PROSITE" id="PS50800">
    <property type="entry name" value="SAP"/>
    <property type="match status" value="1"/>
</dbReference>
<dbReference type="Pfam" id="PF02037">
    <property type="entry name" value="SAP"/>
    <property type="match status" value="1"/>
</dbReference>
<feature type="compositionally biased region" description="Acidic residues" evidence="1">
    <location>
        <begin position="221"/>
        <end position="232"/>
    </location>
</feature>
<dbReference type="Proteomes" id="UP000320815">
    <property type="component" value="Segment"/>
</dbReference>
<dbReference type="SUPFAM" id="SSF68906">
    <property type="entry name" value="SAP domain"/>
    <property type="match status" value="1"/>
</dbReference>
<evidence type="ECO:0000313" key="10">
    <source>
        <dbReference type="EMBL" id="ASH98465.1"/>
    </source>
</evidence>
<feature type="compositionally biased region" description="Basic and acidic residues" evidence="1">
    <location>
        <begin position="335"/>
        <end position="351"/>
    </location>
</feature>